<reference evidence="1" key="1">
    <citation type="submission" date="2020-06" db="EMBL/GenBank/DDBJ databases">
        <authorList>
            <person name="Li T."/>
            <person name="Hu X."/>
            <person name="Zhang T."/>
            <person name="Song X."/>
            <person name="Zhang H."/>
            <person name="Dai N."/>
            <person name="Sheng W."/>
            <person name="Hou X."/>
            <person name="Wei L."/>
        </authorList>
    </citation>
    <scope>NUCLEOTIDE SEQUENCE</scope>
    <source>
        <strain evidence="1">G02</strain>
        <tissue evidence="1">Leaf</tissue>
    </source>
</reference>
<dbReference type="EMBL" id="JACGWJ010000214">
    <property type="protein sequence ID" value="KAL0294166.1"/>
    <property type="molecule type" value="Genomic_DNA"/>
</dbReference>
<name>A0AAW2JHG4_SESRA</name>
<evidence type="ECO:0000313" key="1">
    <source>
        <dbReference type="EMBL" id="KAL0294166.1"/>
    </source>
</evidence>
<proteinExistence type="predicted"/>
<sequence length="94" mass="10307">MALDLKNNAVSRELHPTILCNIPLRPCNPRIKKMVSASECVDPSETGGILQEVHHMSEAPRVTEAEPKRAAKCCHTPCTTVLSTIRWEIVSSAS</sequence>
<reference evidence="1" key="2">
    <citation type="journal article" date="2024" name="Plant">
        <title>Genomic evolution and insights into agronomic trait innovations of Sesamum species.</title>
        <authorList>
            <person name="Miao H."/>
            <person name="Wang L."/>
            <person name="Qu L."/>
            <person name="Liu H."/>
            <person name="Sun Y."/>
            <person name="Le M."/>
            <person name="Wang Q."/>
            <person name="Wei S."/>
            <person name="Zheng Y."/>
            <person name="Lin W."/>
            <person name="Duan Y."/>
            <person name="Cao H."/>
            <person name="Xiong S."/>
            <person name="Wang X."/>
            <person name="Wei L."/>
            <person name="Li C."/>
            <person name="Ma Q."/>
            <person name="Ju M."/>
            <person name="Zhao R."/>
            <person name="Li G."/>
            <person name="Mu C."/>
            <person name="Tian Q."/>
            <person name="Mei H."/>
            <person name="Zhang T."/>
            <person name="Gao T."/>
            <person name="Zhang H."/>
        </authorList>
    </citation>
    <scope>NUCLEOTIDE SEQUENCE</scope>
    <source>
        <strain evidence="1">G02</strain>
    </source>
</reference>
<dbReference type="AlphaFoldDB" id="A0AAW2JHG4"/>
<comment type="caution">
    <text evidence="1">The sequence shown here is derived from an EMBL/GenBank/DDBJ whole genome shotgun (WGS) entry which is preliminary data.</text>
</comment>
<organism evidence="1">
    <name type="scientific">Sesamum radiatum</name>
    <name type="common">Black benniseed</name>
    <dbReference type="NCBI Taxonomy" id="300843"/>
    <lineage>
        <taxon>Eukaryota</taxon>
        <taxon>Viridiplantae</taxon>
        <taxon>Streptophyta</taxon>
        <taxon>Embryophyta</taxon>
        <taxon>Tracheophyta</taxon>
        <taxon>Spermatophyta</taxon>
        <taxon>Magnoliopsida</taxon>
        <taxon>eudicotyledons</taxon>
        <taxon>Gunneridae</taxon>
        <taxon>Pentapetalae</taxon>
        <taxon>asterids</taxon>
        <taxon>lamiids</taxon>
        <taxon>Lamiales</taxon>
        <taxon>Pedaliaceae</taxon>
        <taxon>Sesamum</taxon>
    </lineage>
</organism>
<accession>A0AAW2JHG4</accession>
<gene>
    <name evidence="1" type="ORF">Sradi_6900700</name>
</gene>
<protein>
    <submittedName>
        <fullName evidence="1">Uncharacterized protein</fullName>
    </submittedName>
</protein>